<feature type="region of interest" description="Disordered" evidence="1">
    <location>
        <begin position="29"/>
        <end position="52"/>
    </location>
</feature>
<proteinExistence type="predicted"/>
<dbReference type="AlphaFoldDB" id="A0A084W2P9"/>
<sequence length="184" mass="20702">MGSSLTHGVPSELCSPSCINADKRRILPSSRRWESRPAKRTSTRLPTGSRERGSSALPLYGLLSLWLFRRHFMFHNKRIVSGTGIGPNEEDATQSATWRAKGGTFCKPLDEDPDPIHRLGSELFRSRKNSPKGGRAKGRPTQLLAAALSPELVWRDHHFHSKTTDCRWFALCSFSACFFTFEDI</sequence>
<evidence type="ECO:0000313" key="3">
    <source>
        <dbReference type="EnsemblMetazoa" id="ASIC012414-PA"/>
    </source>
</evidence>
<accession>A0A084W2P9</accession>
<evidence type="ECO:0000313" key="4">
    <source>
        <dbReference type="Proteomes" id="UP000030765"/>
    </source>
</evidence>
<organism evidence="2">
    <name type="scientific">Anopheles sinensis</name>
    <name type="common">Mosquito</name>
    <dbReference type="NCBI Taxonomy" id="74873"/>
    <lineage>
        <taxon>Eukaryota</taxon>
        <taxon>Metazoa</taxon>
        <taxon>Ecdysozoa</taxon>
        <taxon>Arthropoda</taxon>
        <taxon>Hexapoda</taxon>
        <taxon>Insecta</taxon>
        <taxon>Pterygota</taxon>
        <taxon>Neoptera</taxon>
        <taxon>Endopterygota</taxon>
        <taxon>Diptera</taxon>
        <taxon>Nematocera</taxon>
        <taxon>Culicoidea</taxon>
        <taxon>Culicidae</taxon>
        <taxon>Anophelinae</taxon>
        <taxon>Anopheles</taxon>
    </lineage>
</organism>
<dbReference type="VEuPathDB" id="VectorBase:ASIC012414"/>
<protein>
    <submittedName>
        <fullName evidence="2 3">4-hydroxy-3-methylbut-2-enyl diphosphate reductase</fullName>
    </submittedName>
</protein>
<keyword evidence="4" id="KW-1185">Reference proteome</keyword>
<dbReference type="Proteomes" id="UP000030765">
    <property type="component" value="Unassembled WGS sequence"/>
</dbReference>
<dbReference type="EMBL" id="KE525277">
    <property type="protein sequence ID" value="KFB44493.1"/>
    <property type="molecule type" value="Genomic_DNA"/>
</dbReference>
<reference evidence="2 4" key="1">
    <citation type="journal article" date="2014" name="BMC Genomics">
        <title>Genome sequence of Anopheles sinensis provides insight into genetics basis of mosquito competence for malaria parasites.</title>
        <authorList>
            <person name="Zhou D."/>
            <person name="Zhang D."/>
            <person name="Ding G."/>
            <person name="Shi L."/>
            <person name="Hou Q."/>
            <person name="Ye Y."/>
            <person name="Xu Y."/>
            <person name="Zhou H."/>
            <person name="Xiong C."/>
            <person name="Li S."/>
            <person name="Yu J."/>
            <person name="Hong S."/>
            <person name="Yu X."/>
            <person name="Zou P."/>
            <person name="Chen C."/>
            <person name="Chang X."/>
            <person name="Wang W."/>
            <person name="Lv Y."/>
            <person name="Sun Y."/>
            <person name="Ma L."/>
            <person name="Shen B."/>
            <person name="Zhu C."/>
        </authorList>
    </citation>
    <scope>NUCLEOTIDE SEQUENCE [LARGE SCALE GENOMIC DNA]</scope>
</reference>
<gene>
    <name evidence="2" type="ORF">ZHAS_00012414</name>
</gene>
<dbReference type="EnsemblMetazoa" id="ASIC012414-RA">
    <property type="protein sequence ID" value="ASIC012414-PA"/>
    <property type="gene ID" value="ASIC012414"/>
</dbReference>
<name>A0A084W2P9_ANOSI</name>
<evidence type="ECO:0000313" key="2">
    <source>
        <dbReference type="EMBL" id="KFB44493.1"/>
    </source>
</evidence>
<evidence type="ECO:0000256" key="1">
    <source>
        <dbReference type="SAM" id="MobiDB-lite"/>
    </source>
</evidence>
<dbReference type="EMBL" id="ATLV01019670">
    <property type="status" value="NOT_ANNOTATED_CDS"/>
    <property type="molecule type" value="Genomic_DNA"/>
</dbReference>
<reference evidence="3" key="2">
    <citation type="submission" date="2020-05" db="UniProtKB">
        <authorList>
            <consortium name="EnsemblMetazoa"/>
        </authorList>
    </citation>
    <scope>IDENTIFICATION</scope>
</reference>